<dbReference type="Gene3D" id="4.10.220.110">
    <property type="match status" value="1"/>
</dbReference>
<proteinExistence type="inferred from homology"/>
<dbReference type="InterPro" id="IPR006533">
    <property type="entry name" value="T6SS_Vgr_RhsGE"/>
</dbReference>
<dbReference type="InterPro" id="IPR037026">
    <property type="entry name" value="Vgr_OB-fold_dom_sf"/>
</dbReference>
<gene>
    <name evidence="6" type="ORF">CEJ45_14435</name>
</gene>
<comment type="similarity">
    <text evidence="1">Belongs to the VgrG protein family.</text>
</comment>
<dbReference type="Proteomes" id="UP000214747">
    <property type="component" value="Unassembled WGS sequence"/>
</dbReference>
<dbReference type="Gene3D" id="2.40.50.230">
    <property type="entry name" value="Gp5 N-terminal domain"/>
    <property type="match status" value="1"/>
</dbReference>
<dbReference type="NCBIfam" id="TIGR03361">
    <property type="entry name" value="VI_Rhs_Vgr"/>
    <property type="match status" value="1"/>
</dbReference>
<evidence type="ECO:0000259" key="4">
    <source>
        <dbReference type="Pfam" id="PF10106"/>
    </source>
</evidence>
<feature type="domain" description="Putative type VI secretion system Rhs element associated Vgr" evidence="5">
    <location>
        <begin position="558"/>
        <end position="665"/>
    </location>
</feature>
<evidence type="ECO:0000256" key="2">
    <source>
        <dbReference type="SAM" id="Coils"/>
    </source>
</evidence>
<dbReference type="NCBIfam" id="TIGR01646">
    <property type="entry name" value="vgr_GE"/>
    <property type="match status" value="1"/>
</dbReference>
<evidence type="ECO:0000256" key="1">
    <source>
        <dbReference type="ARBA" id="ARBA00005558"/>
    </source>
</evidence>
<evidence type="ECO:0000259" key="5">
    <source>
        <dbReference type="Pfam" id="PF13296"/>
    </source>
</evidence>
<accession>A0A225SRW4</accession>
<dbReference type="RefSeq" id="WP_088755784.1">
    <property type="nucleotide sequence ID" value="NZ_NJGV01000013.1"/>
</dbReference>
<dbReference type="InterPro" id="IPR017847">
    <property type="entry name" value="T6SS_RhsGE_Vgr_subset"/>
</dbReference>
<dbReference type="InterPro" id="IPR018769">
    <property type="entry name" value="VgrG2_DUF2345"/>
</dbReference>
<reference evidence="6 7" key="1">
    <citation type="journal article" date="2010" name="Int. J. Syst. Evol. Microbiol.">
        <title>Reclassification of Herbaspirillum putei as a later heterotypic synonym of Herbaspirillum huttiense, with the description of H. huttiense subsp. huttiense subsp. nov. and H. huttiense subsp. putei subsp. nov., comb. nov., and description of Herbaspirillum aquaticum sp. nov.</title>
        <authorList>
            <person name="Dobritsa A.P."/>
            <person name="Reddy M.C."/>
            <person name="Samadpour M."/>
        </authorList>
    </citation>
    <scope>NUCLEOTIDE SEQUENCE [LARGE SCALE GENOMIC DNA]</scope>
    <source>
        <strain evidence="6 7">IEH 4430</strain>
    </source>
</reference>
<feature type="coiled-coil region" evidence="2">
    <location>
        <begin position="644"/>
        <end position="671"/>
    </location>
</feature>
<dbReference type="SUPFAM" id="SSF69279">
    <property type="entry name" value="Phage tail proteins"/>
    <property type="match status" value="2"/>
</dbReference>
<dbReference type="Gene3D" id="2.30.110.50">
    <property type="match status" value="1"/>
</dbReference>
<dbReference type="Gene3D" id="3.55.50.10">
    <property type="entry name" value="Baseplate protein-like domains"/>
    <property type="match status" value="1"/>
</dbReference>
<keyword evidence="7" id="KW-1185">Reference proteome</keyword>
<name>A0A225SRW4_9BURK</name>
<dbReference type="AlphaFoldDB" id="A0A225SRW4"/>
<evidence type="ECO:0000313" key="6">
    <source>
        <dbReference type="EMBL" id="OWY33829.1"/>
    </source>
</evidence>
<feature type="domain" description="DUF2345" evidence="4">
    <location>
        <begin position="694"/>
        <end position="847"/>
    </location>
</feature>
<dbReference type="Pfam" id="PF04717">
    <property type="entry name" value="Phage_base_V"/>
    <property type="match status" value="1"/>
</dbReference>
<dbReference type="EMBL" id="NJGV01000013">
    <property type="protein sequence ID" value="OWY33829.1"/>
    <property type="molecule type" value="Genomic_DNA"/>
</dbReference>
<evidence type="ECO:0000313" key="7">
    <source>
        <dbReference type="Proteomes" id="UP000214747"/>
    </source>
</evidence>
<dbReference type="Pfam" id="PF05954">
    <property type="entry name" value="Phage_GPD"/>
    <property type="match status" value="1"/>
</dbReference>
<keyword evidence="2" id="KW-0175">Coiled coil</keyword>
<dbReference type="Pfam" id="PF10106">
    <property type="entry name" value="DUF2345"/>
    <property type="match status" value="1"/>
</dbReference>
<feature type="domain" description="Gp5/Type VI secretion system Vgr protein OB-fold" evidence="3">
    <location>
        <begin position="479"/>
        <end position="531"/>
    </location>
</feature>
<protein>
    <submittedName>
        <fullName evidence="6">Type IV secretion protein Rhs</fullName>
    </submittedName>
</protein>
<dbReference type="SUPFAM" id="SSF69255">
    <property type="entry name" value="gp5 N-terminal domain-like"/>
    <property type="match status" value="1"/>
</dbReference>
<comment type="caution">
    <text evidence="6">The sequence shown here is derived from an EMBL/GenBank/DDBJ whole genome shotgun (WGS) entry which is preliminary data.</text>
</comment>
<evidence type="ECO:0000259" key="3">
    <source>
        <dbReference type="Pfam" id="PF04717"/>
    </source>
</evidence>
<dbReference type="InterPro" id="IPR028244">
    <property type="entry name" value="T6SS_Rhs_Vgr_dom"/>
</dbReference>
<dbReference type="InterPro" id="IPR006531">
    <property type="entry name" value="Gp5/Vgr_OB"/>
</dbReference>
<organism evidence="6 7">
    <name type="scientific">Herbaspirillum aquaticum</name>
    <dbReference type="NCBI Taxonomy" id="568783"/>
    <lineage>
        <taxon>Bacteria</taxon>
        <taxon>Pseudomonadati</taxon>
        <taxon>Pseudomonadota</taxon>
        <taxon>Betaproteobacteria</taxon>
        <taxon>Burkholderiales</taxon>
        <taxon>Oxalobacteraceae</taxon>
        <taxon>Herbaspirillum</taxon>
    </lineage>
</organism>
<dbReference type="Pfam" id="PF13296">
    <property type="entry name" value="T6SS_Vgr"/>
    <property type="match status" value="1"/>
</dbReference>
<sequence length="966" mass="106589">MTDHLQTIAAAFASAVLSQQHRPLRLRWRPQEARFAQWLLVQRVDIEEAWLEGLQAKLTCVSSDPELPLQALLGQPLGIEMVTDRGGLHHTNGIITEARAGHADGALRIYQLTLKDALSIMEERINTRIFRQLSVPRILEIMLGEWRQRSPALAAAFHFDLHRLENRRYPVREISHQFNESDAHFIRRLCRREGIGWYIASAQPADDTGKPADAGVPMHTLVFCDYAALLPQAAAGTVRYHRTGATEQRDTINAWSRQRSLVPGRVWRGSWDYKAVRVDEVASQNVLDQGDAGRALACVLDDGLIEAPHTADGQQDHLRMAHARMMAHEGRSESFEASGTVRDLAVGHWFVLEGHPDLRGHDRTLREFIVTSLRQQAENNFPKALQDAIERLLPASIWQAEVPGAADMRYRNQLSCRRRSATLAPHYDPRLHLPPVHPITALVVGPAREEVYCDELGRIKVQLQGLHAEDHVHAQGAGTTGEDRDSAFVRVSSAWAGAGYGQDAVPRVGMEVLIDFLGGDPDKMVVAGVLHNGINHPARFSHGGGLPGNRFLSGIKSKEIDGARYNQLRLDDTPGQISSQLASEHQHSQINLGYLTEPRHDGHGDDRGEGLEMRTDGHGVLRGAKGVLITAQAQDGGRGRMLERETLLDTLRSLEELAQRLSQDAARHHAEATDLAQLERIRKQLQAWESSEGAGGTRHAAAPMVALDAPAGVSVTSQDTMVLGATRHIDLVSRDNIQLSAGRKLLMRAGELFAAFAAKHMKLISGKGSVQVQAHEEHIELQAARRILLEASEEIILQAPKISIRSRDNTEINGGGSFSRWHASLIEHGTSGQWRQQAAEHNVLGPANCPPPEIPPPPTYEDLQQSDSLLVRLRSHARHGRPLAHQPYTLFKQGAQIAEGVTDAAGRLWIEGHQPGDDDYSVKLPNGYRFDLPVHEQIGALDQQLAASGYRSTEADAESRLRHAGA</sequence>